<evidence type="ECO:0000313" key="2">
    <source>
        <dbReference type="Proteomes" id="UP000240880"/>
    </source>
</evidence>
<reference evidence="1 2" key="1">
    <citation type="submission" date="2017-04" db="EMBL/GenBank/DDBJ databases">
        <title>Novel microbial lineages endemic to geothermal iron-oxide mats fill important gaps in the evolutionary history of Archaea.</title>
        <authorList>
            <person name="Jay Z.J."/>
            <person name="Beam J.P."/>
            <person name="Dlakic M."/>
            <person name="Rusch D.B."/>
            <person name="Kozubal M.A."/>
            <person name="Inskeep W.P."/>
        </authorList>
    </citation>
    <scope>NUCLEOTIDE SEQUENCE [LARGE SCALE GENOMIC DNA]</scope>
    <source>
        <strain evidence="1">OSP_D</strain>
    </source>
</reference>
<proteinExistence type="predicted"/>
<dbReference type="Proteomes" id="UP000240880">
    <property type="component" value="Unassembled WGS sequence"/>
</dbReference>
<organism evidence="1 2">
    <name type="scientific">Candidatus Marsarchaeota G1 archaeon OSP_D</name>
    <dbReference type="NCBI Taxonomy" id="1978155"/>
    <lineage>
        <taxon>Archaea</taxon>
        <taxon>Candidatus Marsarchaeota</taxon>
        <taxon>Candidatus Marsarchaeota group 1</taxon>
    </lineage>
</organism>
<accession>A0A2R6ADG2</accession>
<comment type="caution">
    <text evidence="1">The sequence shown here is derived from an EMBL/GenBank/DDBJ whole genome shotgun (WGS) entry which is preliminary data.</text>
</comment>
<evidence type="ECO:0000313" key="1">
    <source>
        <dbReference type="EMBL" id="PSN84353.1"/>
    </source>
</evidence>
<dbReference type="EMBL" id="NEXC01000004">
    <property type="protein sequence ID" value="PSN84353.1"/>
    <property type="molecule type" value="Genomic_DNA"/>
</dbReference>
<gene>
    <name evidence="1" type="ORF">B9Q01_01325</name>
</gene>
<sequence length="87" mass="9742">MHWLGLIGGSMIDTVPRFGNLASQSTFLVLVIKPMGALRREEVVEAIKSSVKSVTARGRFANSGYRTIKALNQLTLREARLYHRTVR</sequence>
<protein>
    <submittedName>
        <fullName evidence="1">Uncharacterized protein</fullName>
    </submittedName>
</protein>
<name>A0A2R6ADG2_9ARCH</name>
<dbReference type="AlphaFoldDB" id="A0A2R6ADG2"/>